<evidence type="ECO:0000259" key="1">
    <source>
        <dbReference type="Pfam" id="PF01370"/>
    </source>
</evidence>
<dbReference type="InterPro" id="IPR001509">
    <property type="entry name" value="Epimerase_deHydtase"/>
</dbReference>
<dbReference type="Pfam" id="PF01370">
    <property type="entry name" value="Epimerase"/>
    <property type="match status" value="1"/>
</dbReference>
<feature type="domain" description="NAD-dependent epimerase/dehydratase" evidence="1">
    <location>
        <begin position="6"/>
        <end position="235"/>
    </location>
</feature>
<dbReference type="EMBL" id="JBHUIY010000009">
    <property type="protein sequence ID" value="MFD2233432.1"/>
    <property type="molecule type" value="Genomic_DNA"/>
</dbReference>
<dbReference type="Gene3D" id="3.40.50.720">
    <property type="entry name" value="NAD(P)-binding Rossmann-like Domain"/>
    <property type="match status" value="1"/>
</dbReference>
<proteinExistence type="predicted"/>
<comment type="caution">
    <text evidence="2">The sequence shown here is derived from an EMBL/GenBank/DDBJ whole genome shotgun (WGS) entry which is preliminary data.</text>
</comment>
<protein>
    <submittedName>
        <fullName evidence="2">NAD-dependent epimerase/dehydratase family protein</fullName>
    </submittedName>
</protein>
<reference evidence="3" key="1">
    <citation type="journal article" date="2019" name="Int. J. Syst. Evol. Microbiol.">
        <title>The Global Catalogue of Microorganisms (GCM) 10K type strain sequencing project: providing services to taxonomists for standard genome sequencing and annotation.</title>
        <authorList>
            <consortium name="The Broad Institute Genomics Platform"/>
            <consortium name="The Broad Institute Genome Sequencing Center for Infectious Disease"/>
            <person name="Wu L."/>
            <person name="Ma J."/>
        </authorList>
    </citation>
    <scope>NUCLEOTIDE SEQUENCE [LARGE SCALE GENOMIC DNA]</scope>
    <source>
        <strain evidence="3">KCTC 15012</strain>
    </source>
</reference>
<dbReference type="PANTHER" id="PTHR43245:SF23">
    <property type="entry name" value="NAD(P)-BINDING DOMAIN-CONTAINING PROTEIN"/>
    <property type="match status" value="1"/>
</dbReference>
<gene>
    <name evidence="2" type="ORF">ACFSNB_06415</name>
</gene>
<sequence>MSCHNILVTGGAGYLGSILVPELLRAGHRVTVLDNFLFKQTSLNHCVADPNFDVVRGDVRDQALVKSLLAKADIVIPLAALVGAPLCKQDPVGATSVNLDAQLALVKALAPSQRVLMPITNSGYGIGEAGKFCTEDSPMRPLSLYGIHKVEVEKAVLDHGNAISFRLATVFGMSPRMRLDLLVNDFTYRAVNDRFIVLFEGHFKRNYIHVRDVARTFLHGIDNFETMKGRPYNVGLSEANLSKIELCARIKAHVPDFVVLEAPVGEDPDKRDYIVSNERLEATGWRPAYALDTGLAELVKGYRMIRNSVYSNV</sequence>
<evidence type="ECO:0000313" key="3">
    <source>
        <dbReference type="Proteomes" id="UP001597296"/>
    </source>
</evidence>
<dbReference type="Proteomes" id="UP001597296">
    <property type="component" value="Unassembled WGS sequence"/>
</dbReference>
<name>A0ABW5CBU0_9PROT</name>
<keyword evidence="3" id="KW-1185">Reference proteome</keyword>
<dbReference type="RefSeq" id="WP_377315208.1">
    <property type="nucleotide sequence ID" value="NZ_JBHUIY010000009.1"/>
</dbReference>
<evidence type="ECO:0000313" key="2">
    <source>
        <dbReference type="EMBL" id="MFD2233432.1"/>
    </source>
</evidence>
<dbReference type="SUPFAM" id="SSF51735">
    <property type="entry name" value="NAD(P)-binding Rossmann-fold domains"/>
    <property type="match status" value="1"/>
</dbReference>
<dbReference type="CDD" id="cd08946">
    <property type="entry name" value="SDR_e"/>
    <property type="match status" value="1"/>
</dbReference>
<organism evidence="2 3">
    <name type="scientific">Phaeospirillum tilakii</name>
    <dbReference type="NCBI Taxonomy" id="741673"/>
    <lineage>
        <taxon>Bacteria</taxon>
        <taxon>Pseudomonadati</taxon>
        <taxon>Pseudomonadota</taxon>
        <taxon>Alphaproteobacteria</taxon>
        <taxon>Rhodospirillales</taxon>
        <taxon>Rhodospirillaceae</taxon>
        <taxon>Phaeospirillum</taxon>
    </lineage>
</organism>
<accession>A0ABW5CBU0</accession>
<dbReference type="InterPro" id="IPR050177">
    <property type="entry name" value="Lipid_A_modif_metabolic_enz"/>
</dbReference>
<dbReference type="InterPro" id="IPR036291">
    <property type="entry name" value="NAD(P)-bd_dom_sf"/>
</dbReference>
<dbReference type="PANTHER" id="PTHR43245">
    <property type="entry name" value="BIFUNCTIONAL POLYMYXIN RESISTANCE PROTEIN ARNA"/>
    <property type="match status" value="1"/>
</dbReference>